<dbReference type="KEGG" id="simp:C6571_14145"/>
<gene>
    <name evidence="1" type="ORF">C6571_14145</name>
</gene>
<dbReference type="Proteomes" id="UP000239326">
    <property type="component" value="Chromosome"/>
</dbReference>
<dbReference type="EMBL" id="CP027669">
    <property type="protein sequence ID" value="AVO42283.1"/>
    <property type="molecule type" value="Genomic_DNA"/>
</dbReference>
<keyword evidence="2" id="KW-1185">Reference proteome</keyword>
<organism evidence="1 2">
    <name type="scientific">Simplicispira suum</name>
    <dbReference type="NCBI Taxonomy" id="2109915"/>
    <lineage>
        <taxon>Bacteria</taxon>
        <taxon>Pseudomonadati</taxon>
        <taxon>Pseudomonadota</taxon>
        <taxon>Betaproteobacteria</taxon>
        <taxon>Burkholderiales</taxon>
        <taxon>Comamonadaceae</taxon>
        <taxon>Simplicispira</taxon>
    </lineage>
</organism>
<proteinExistence type="predicted"/>
<reference evidence="1 2" key="1">
    <citation type="submission" date="2018-03" db="EMBL/GenBank/DDBJ databases">
        <title>Genome sequencing of Simplicispira sp.</title>
        <authorList>
            <person name="Kim S.-J."/>
            <person name="Heo J."/>
            <person name="Kwon S.-W."/>
        </authorList>
    </citation>
    <scope>NUCLEOTIDE SEQUENCE [LARGE SCALE GENOMIC DNA]</scope>
    <source>
        <strain evidence="1 2">SC1-8</strain>
    </source>
</reference>
<protein>
    <submittedName>
        <fullName evidence="1">Uncharacterized protein</fullName>
    </submittedName>
</protein>
<accession>A0A2S0N2Y4</accession>
<evidence type="ECO:0000313" key="1">
    <source>
        <dbReference type="EMBL" id="AVO42283.1"/>
    </source>
</evidence>
<evidence type="ECO:0000313" key="2">
    <source>
        <dbReference type="Proteomes" id="UP000239326"/>
    </source>
</evidence>
<sequence length="77" mass="8070">MRIGLGIVSLLVVLAVVALLTRKSVDATRIAVPALQSAPAGAASAPATVREQSQQIQQDYKQALDKALNPPRPEPAE</sequence>
<dbReference type="OrthoDB" id="9977928at2"/>
<dbReference type="AlphaFoldDB" id="A0A2S0N2Y4"/>
<dbReference type="RefSeq" id="WP_106447260.1">
    <property type="nucleotide sequence ID" value="NZ_CP027669.1"/>
</dbReference>
<name>A0A2S0N2Y4_9BURK</name>